<dbReference type="AlphaFoldDB" id="A7N6U5"/>
<dbReference type="EMBL" id="CP000790">
    <property type="protein sequence ID" value="ABU73940.1"/>
    <property type="molecule type" value="Genomic_DNA"/>
</dbReference>
<keyword evidence="1" id="KW-0472">Membrane</keyword>
<reference evidence="2 3" key="1">
    <citation type="submission" date="2007-08" db="EMBL/GenBank/DDBJ databases">
        <authorList>
            <consortium name="The Vibrio harveyi Genome Sequencing Project"/>
            <person name="Bassler B."/>
            <person name="Clifton S.W."/>
            <person name="Fulton L."/>
            <person name="Delehaunty K."/>
            <person name="Fronick C."/>
            <person name="Harrison M."/>
            <person name="Markivic C."/>
            <person name="Fulton R."/>
            <person name="Tin-Wollam A.-M."/>
            <person name="Shah N."/>
            <person name="Pepin K."/>
            <person name="Nash W."/>
            <person name="Thiruvilangam P."/>
            <person name="Bhonagiri V."/>
            <person name="Waters C."/>
            <person name="Tu K.C."/>
            <person name="Irgon J."/>
            <person name="Wilson R.K."/>
        </authorList>
    </citation>
    <scope>NUCLEOTIDE SEQUENCE [LARGE SCALE GENOMIC DNA]</scope>
    <source>
        <strain evidence="3">ATCC BAA-1116 / BB120</strain>
    </source>
</reference>
<sequence length="40" mass="4633">MGNKSIFVMNALFLFIKVFMFATPFISKHKDASPELNLRK</sequence>
<name>A7N6U5_VIBC1</name>
<proteinExistence type="predicted"/>
<keyword evidence="1" id="KW-1133">Transmembrane helix</keyword>
<keyword evidence="1" id="KW-0812">Transmembrane</keyword>
<evidence type="ECO:0000313" key="3">
    <source>
        <dbReference type="Proteomes" id="UP000008152"/>
    </source>
</evidence>
<dbReference type="KEGG" id="vha:VIBHAR_06047"/>
<organism evidence="2 3">
    <name type="scientific">Vibrio campbellii (strain ATCC BAA-1116)</name>
    <dbReference type="NCBI Taxonomy" id="2902295"/>
    <lineage>
        <taxon>Bacteria</taxon>
        <taxon>Pseudomonadati</taxon>
        <taxon>Pseudomonadota</taxon>
        <taxon>Gammaproteobacteria</taxon>
        <taxon>Vibrionales</taxon>
        <taxon>Vibrionaceae</taxon>
        <taxon>Vibrio</taxon>
    </lineage>
</organism>
<dbReference type="PATRIC" id="fig|338187.36.peg.4914"/>
<evidence type="ECO:0000313" key="2">
    <source>
        <dbReference type="EMBL" id="ABU73940.1"/>
    </source>
</evidence>
<gene>
    <name evidence="2" type="ordered locus">VIBHAR_06047</name>
</gene>
<feature type="transmembrane region" description="Helical" evidence="1">
    <location>
        <begin position="6"/>
        <end position="26"/>
    </location>
</feature>
<protein>
    <submittedName>
        <fullName evidence="2">Uncharacterized protein</fullName>
    </submittedName>
</protein>
<accession>A7N6U5</accession>
<evidence type="ECO:0000256" key="1">
    <source>
        <dbReference type="SAM" id="Phobius"/>
    </source>
</evidence>
<dbReference type="Proteomes" id="UP000008152">
    <property type="component" value="Chromosome II"/>
</dbReference>